<dbReference type="Pfam" id="PF00300">
    <property type="entry name" value="His_Phos_1"/>
    <property type="match status" value="1"/>
</dbReference>
<dbReference type="GO" id="GO:0016791">
    <property type="term" value="F:phosphatase activity"/>
    <property type="evidence" value="ECO:0007669"/>
    <property type="project" value="TreeGrafter"/>
</dbReference>
<dbReference type="InterPro" id="IPR013078">
    <property type="entry name" value="His_Pase_superF_clade-1"/>
</dbReference>
<dbReference type="SUPFAM" id="SSF53254">
    <property type="entry name" value="Phosphoglycerate mutase-like"/>
    <property type="match status" value="1"/>
</dbReference>
<dbReference type="RefSeq" id="WP_153791230.1">
    <property type="nucleotide sequence ID" value="NZ_CP045915.1"/>
</dbReference>
<protein>
    <submittedName>
        <fullName evidence="3">Histidine phosphatase family protein</fullName>
    </submittedName>
</protein>
<feature type="active site" description="Proton donor/acceptor" evidence="1">
    <location>
        <position position="82"/>
    </location>
</feature>
<evidence type="ECO:0000313" key="3">
    <source>
        <dbReference type="EMBL" id="QGH34476.1"/>
    </source>
</evidence>
<feature type="active site" description="Tele-phosphohistidine intermediate" evidence="1">
    <location>
        <position position="8"/>
    </location>
</feature>
<accession>A0A5Q2TII0</accession>
<dbReference type="InterPro" id="IPR050275">
    <property type="entry name" value="PGM_Phosphatase"/>
</dbReference>
<evidence type="ECO:0000313" key="4">
    <source>
        <dbReference type="Proteomes" id="UP000339690"/>
    </source>
</evidence>
<dbReference type="KEGG" id="grc:GI584_10745"/>
<proteinExistence type="predicted"/>
<dbReference type="InterPro" id="IPR029033">
    <property type="entry name" value="His_PPase_superfam"/>
</dbReference>
<dbReference type="Proteomes" id="UP000339690">
    <property type="component" value="Chromosome"/>
</dbReference>
<dbReference type="PANTHER" id="PTHR48100">
    <property type="entry name" value="BROAD-SPECIFICITY PHOSPHATASE YOR283W-RELATED"/>
    <property type="match status" value="1"/>
</dbReference>
<dbReference type="EMBL" id="CP045915">
    <property type="protein sequence ID" value="QGH34476.1"/>
    <property type="molecule type" value="Genomic_DNA"/>
</dbReference>
<dbReference type="AlphaFoldDB" id="A0A5Q2TII0"/>
<reference evidence="3 4" key="1">
    <citation type="submission" date="2019-11" db="EMBL/GenBank/DDBJ databases">
        <title>Gracilibacillus salitolerans sp. nov., a moderate halophile isolated from a saline soil in northwest China.</title>
        <authorList>
            <person name="Gan L."/>
        </authorList>
    </citation>
    <scope>NUCLEOTIDE SEQUENCE [LARGE SCALE GENOMIC DNA]</scope>
    <source>
        <strain evidence="3 4">SCU50</strain>
    </source>
</reference>
<evidence type="ECO:0000256" key="2">
    <source>
        <dbReference type="PIRSR" id="PIRSR613078-2"/>
    </source>
</evidence>
<dbReference type="Gene3D" id="3.40.50.1240">
    <property type="entry name" value="Phosphoglycerate mutase-like"/>
    <property type="match status" value="1"/>
</dbReference>
<keyword evidence="4" id="KW-1185">Reference proteome</keyword>
<dbReference type="SMART" id="SM00855">
    <property type="entry name" value="PGAM"/>
    <property type="match status" value="1"/>
</dbReference>
<feature type="binding site" evidence="2">
    <location>
        <position position="58"/>
    </location>
    <ligand>
        <name>substrate</name>
    </ligand>
</feature>
<sequence length="204" mass="23945">MAIYLVRHGKDEDEFRGGWSQRGLIEEGIEQSIRLGKYLKEHKKDFMIHRIITSDLKRAIETSKYIGDSIQISTEKSKAWRETNNGVLAGMLNDEANKQYPGLHFNSLEMDERYPSGESPIENFTRIKRAFEVICEDQKERNHQENVLIVTHGGVINIIYHILKRKPWTNKNKPFPSSYTSIHKIEYVDKNWKITQENFDVHLK</sequence>
<gene>
    <name evidence="3" type="ORF">GI584_10745</name>
</gene>
<dbReference type="CDD" id="cd07067">
    <property type="entry name" value="HP_PGM_like"/>
    <property type="match status" value="1"/>
</dbReference>
<name>A0A5Q2TII0_9BACI</name>
<evidence type="ECO:0000256" key="1">
    <source>
        <dbReference type="PIRSR" id="PIRSR613078-1"/>
    </source>
</evidence>
<organism evidence="3 4">
    <name type="scientific">Gracilibacillus salitolerans</name>
    <dbReference type="NCBI Taxonomy" id="2663022"/>
    <lineage>
        <taxon>Bacteria</taxon>
        <taxon>Bacillati</taxon>
        <taxon>Bacillota</taxon>
        <taxon>Bacilli</taxon>
        <taxon>Bacillales</taxon>
        <taxon>Bacillaceae</taxon>
        <taxon>Gracilibacillus</taxon>
    </lineage>
</organism>